<dbReference type="PROSITE" id="PS50930">
    <property type="entry name" value="HTH_LYTTR"/>
    <property type="match status" value="1"/>
</dbReference>
<keyword evidence="2" id="KW-0597">Phosphoprotein</keyword>
<dbReference type="Gene3D" id="2.40.50.1020">
    <property type="entry name" value="LytTr DNA-binding domain"/>
    <property type="match status" value="1"/>
</dbReference>
<dbReference type="SMART" id="SM00448">
    <property type="entry name" value="REC"/>
    <property type="match status" value="1"/>
</dbReference>
<feature type="domain" description="Response regulatory" evidence="3">
    <location>
        <begin position="8"/>
        <end position="120"/>
    </location>
</feature>
<evidence type="ECO:0000313" key="5">
    <source>
        <dbReference type="EMBL" id="TWT40086.1"/>
    </source>
</evidence>
<sequence length="261" mass="28808">MSQLRLFKALIADDEPLSRGYLRALAELDDRFEVVAVCDSGFTAAEHADGSPLDVVFLDVRMPGLDGFQALAKMQGCNPLVVFVTAYSDYAVRAYDCGAFDYVTKPIDPARFAETLNRLSDRLLERDAAQAGAATYAARPVPSFQASEEKRVLAGVRQDVVFSESEIEVIESQGNYVSVRINGKSVLVRQSLDSFCRLLDSPSFMQVHRSFVVNLVYVRAIRYEKSGTAELDLAGGFVVPVSRRHRSAVAELLRSTLSREP</sequence>
<dbReference type="GO" id="GO:0005829">
    <property type="term" value="C:cytosol"/>
    <property type="evidence" value="ECO:0007669"/>
    <property type="project" value="TreeGrafter"/>
</dbReference>
<evidence type="ECO:0000259" key="4">
    <source>
        <dbReference type="PROSITE" id="PS50930"/>
    </source>
</evidence>
<dbReference type="GO" id="GO:0032993">
    <property type="term" value="C:protein-DNA complex"/>
    <property type="evidence" value="ECO:0007669"/>
    <property type="project" value="TreeGrafter"/>
</dbReference>
<dbReference type="AlphaFoldDB" id="A0A5C5VN47"/>
<dbReference type="Pfam" id="PF00072">
    <property type="entry name" value="Response_reg"/>
    <property type="match status" value="1"/>
</dbReference>
<dbReference type="GO" id="GO:0000976">
    <property type="term" value="F:transcription cis-regulatory region binding"/>
    <property type="evidence" value="ECO:0007669"/>
    <property type="project" value="TreeGrafter"/>
</dbReference>
<dbReference type="InterPro" id="IPR007492">
    <property type="entry name" value="LytTR_DNA-bd_dom"/>
</dbReference>
<organism evidence="5 6">
    <name type="scientific">Botrimarina hoheduenensis</name>
    <dbReference type="NCBI Taxonomy" id="2528000"/>
    <lineage>
        <taxon>Bacteria</taxon>
        <taxon>Pseudomonadati</taxon>
        <taxon>Planctomycetota</taxon>
        <taxon>Planctomycetia</taxon>
        <taxon>Pirellulales</taxon>
        <taxon>Lacipirellulaceae</taxon>
        <taxon>Botrimarina</taxon>
    </lineage>
</organism>
<dbReference type="SUPFAM" id="SSF52172">
    <property type="entry name" value="CheY-like"/>
    <property type="match status" value="1"/>
</dbReference>
<evidence type="ECO:0000313" key="6">
    <source>
        <dbReference type="Proteomes" id="UP000318995"/>
    </source>
</evidence>
<dbReference type="RefSeq" id="WP_146575646.1">
    <property type="nucleotide sequence ID" value="NZ_SJPH01000015.1"/>
</dbReference>
<dbReference type="Pfam" id="PF04397">
    <property type="entry name" value="LytTR"/>
    <property type="match status" value="1"/>
</dbReference>
<evidence type="ECO:0000259" key="3">
    <source>
        <dbReference type="PROSITE" id="PS50110"/>
    </source>
</evidence>
<feature type="domain" description="HTH LytTR-type" evidence="4">
    <location>
        <begin position="157"/>
        <end position="255"/>
    </location>
</feature>
<evidence type="ECO:0000256" key="2">
    <source>
        <dbReference type="PROSITE-ProRule" id="PRU00169"/>
    </source>
</evidence>
<dbReference type="SMART" id="SM00850">
    <property type="entry name" value="LytTR"/>
    <property type="match status" value="1"/>
</dbReference>
<dbReference type="InterPro" id="IPR011006">
    <property type="entry name" value="CheY-like_superfamily"/>
</dbReference>
<dbReference type="GO" id="GO:0000156">
    <property type="term" value="F:phosphorelay response regulator activity"/>
    <property type="evidence" value="ECO:0007669"/>
    <property type="project" value="TreeGrafter"/>
</dbReference>
<protein>
    <submittedName>
        <fullName evidence="5">Transcriptional regulatory protein YehT</fullName>
    </submittedName>
</protein>
<dbReference type="PANTHER" id="PTHR48111:SF69">
    <property type="entry name" value="RESPONSE REGULATOR RECEIVER"/>
    <property type="match status" value="1"/>
</dbReference>
<dbReference type="PANTHER" id="PTHR48111">
    <property type="entry name" value="REGULATOR OF RPOS"/>
    <property type="match status" value="1"/>
</dbReference>
<dbReference type="PROSITE" id="PS50110">
    <property type="entry name" value="RESPONSE_REGULATORY"/>
    <property type="match status" value="1"/>
</dbReference>
<name>A0A5C5VN47_9BACT</name>
<keyword evidence="6" id="KW-1185">Reference proteome</keyword>
<dbReference type="OrthoDB" id="9788600at2"/>
<accession>A0A5C5VN47</accession>
<proteinExistence type="predicted"/>
<gene>
    <name evidence="5" type="primary">yehT</name>
    <name evidence="5" type="ORF">Pla111_34590</name>
</gene>
<comment type="caution">
    <text evidence="5">The sequence shown here is derived from an EMBL/GenBank/DDBJ whole genome shotgun (WGS) entry which is preliminary data.</text>
</comment>
<dbReference type="InterPro" id="IPR001789">
    <property type="entry name" value="Sig_transdc_resp-reg_receiver"/>
</dbReference>
<dbReference type="InterPro" id="IPR039420">
    <property type="entry name" value="WalR-like"/>
</dbReference>
<dbReference type="EMBL" id="SJPH01000015">
    <property type="protein sequence ID" value="TWT40086.1"/>
    <property type="molecule type" value="Genomic_DNA"/>
</dbReference>
<dbReference type="Proteomes" id="UP000318995">
    <property type="component" value="Unassembled WGS sequence"/>
</dbReference>
<reference evidence="5 6" key="1">
    <citation type="submission" date="2019-02" db="EMBL/GenBank/DDBJ databases">
        <title>Deep-cultivation of Planctomycetes and their phenomic and genomic characterization uncovers novel biology.</title>
        <authorList>
            <person name="Wiegand S."/>
            <person name="Jogler M."/>
            <person name="Boedeker C."/>
            <person name="Pinto D."/>
            <person name="Vollmers J."/>
            <person name="Rivas-Marin E."/>
            <person name="Kohn T."/>
            <person name="Peeters S.H."/>
            <person name="Heuer A."/>
            <person name="Rast P."/>
            <person name="Oberbeckmann S."/>
            <person name="Bunk B."/>
            <person name="Jeske O."/>
            <person name="Meyerdierks A."/>
            <person name="Storesund J.E."/>
            <person name="Kallscheuer N."/>
            <person name="Luecker S."/>
            <person name="Lage O.M."/>
            <person name="Pohl T."/>
            <person name="Merkel B.J."/>
            <person name="Hornburger P."/>
            <person name="Mueller R.-W."/>
            <person name="Bruemmer F."/>
            <person name="Labrenz M."/>
            <person name="Spormann A.M."/>
            <person name="Op Den Camp H."/>
            <person name="Overmann J."/>
            <person name="Amann R."/>
            <person name="Jetten M.S.M."/>
            <person name="Mascher T."/>
            <person name="Medema M.H."/>
            <person name="Devos D.P."/>
            <person name="Kaster A.-K."/>
            <person name="Ovreas L."/>
            <person name="Rohde M."/>
            <person name="Galperin M.Y."/>
            <person name="Jogler C."/>
        </authorList>
    </citation>
    <scope>NUCLEOTIDE SEQUENCE [LARGE SCALE GENOMIC DNA]</scope>
    <source>
        <strain evidence="5 6">Pla111</strain>
    </source>
</reference>
<dbReference type="GO" id="GO:0006355">
    <property type="term" value="P:regulation of DNA-templated transcription"/>
    <property type="evidence" value="ECO:0007669"/>
    <property type="project" value="TreeGrafter"/>
</dbReference>
<feature type="modified residue" description="4-aspartylphosphate" evidence="2">
    <location>
        <position position="59"/>
    </location>
</feature>
<keyword evidence="1" id="KW-0238">DNA-binding</keyword>
<evidence type="ECO:0000256" key="1">
    <source>
        <dbReference type="ARBA" id="ARBA00023125"/>
    </source>
</evidence>
<dbReference type="Gene3D" id="3.40.50.2300">
    <property type="match status" value="1"/>
</dbReference>